<keyword evidence="1" id="KW-1133">Transmembrane helix</keyword>
<accession>A0A1Z8ALK9</accession>
<sequence>MKTFEELQNAWNSNDQEINENFLNQLPGTIKKINAKKRITMLVLGITAIILLLYMIWIGKGAPLLFIAGLGIMIISLLVRIVLEQLSIQKLSKIPKDHSFYAHQERLKSYYTSRLILHQWITPVILIAYWIGFVMLLPALDENLSTFWFNYVWISSIPIAIVMVLFIAYHIKKERNALEQLQQEVQNEK</sequence>
<gene>
    <name evidence="2" type="ORF">A9Q93_11625</name>
</gene>
<keyword evidence="1" id="KW-0472">Membrane</keyword>
<evidence type="ECO:0000313" key="2">
    <source>
        <dbReference type="EMBL" id="OUS11210.1"/>
    </source>
</evidence>
<comment type="caution">
    <text evidence="2">The sequence shown here is derived from an EMBL/GenBank/DDBJ whole genome shotgun (WGS) entry which is preliminary data.</text>
</comment>
<feature type="transmembrane region" description="Helical" evidence="1">
    <location>
        <begin position="151"/>
        <end position="171"/>
    </location>
</feature>
<name>A0A1Z8ALK9_9FLAO</name>
<protein>
    <submittedName>
        <fullName evidence="2">Uncharacterized protein</fullName>
    </submittedName>
</protein>
<feature type="transmembrane region" description="Helical" evidence="1">
    <location>
        <begin position="115"/>
        <end position="139"/>
    </location>
</feature>
<dbReference type="Proteomes" id="UP000196102">
    <property type="component" value="Unassembled WGS sequence"/>
</dbReference>
<feature type="transmembrane region" description="Helical" evidence="1">
    <location>
        <begin position="39"/>
        <end position="58"/>
    </location>
</feature>
<evidence type="ECO:0000256" key="1">
    <source>
        <dbReference type="SAM" id="Phobius"/>
    </source>
</evidence>
<evidence type="ECO:0000313" key="3">
    <source>
        <dbReference type="Proteomes" id="UP000196102"/>
    </source>
</evidence>
<organism evidence="2 3">
    <name type="scientific">Nonlabens dokdonensis</name>
    <dbReference type="NCBI Taxonomy" id="328515"/>
    <lineage>
        <taxon>Bacteria</taxon>
        <taxon>Pseudomonadati</taxon>
        <taxon>Bacteroidota</taxon>
        <taxon>Flavobacteriia</taxon>
        <taxon>Flavobacteriales</taxon>
        <taxon>Flavobacteriaceae</taxon>
        <taxon>Nonlabens</taxon>
    </lineage>
</organism>
<dbReference type="EMBL" id="MAAX01000181">
    <property type="protein sequence ID" value="OUS11210.1"/>
    <property type="molecule type" value="Genomic_DNA"/>
</dbReference>
<dbReference type="AlphaFoldDB" id="A0A1Z8ALK9"/>
<keyword evidence="1" id="KW-0812">Transmembrane</keyword>
<dbReference type="RefSeq" id="WP_303687614.1">
    <property type="nucleotide sequence ID" value="NZ_CAJXYO010000001.1"/>
</dbReference>
<feature type="transmembrane region" description="Helical" evidence="1">
    <location>
        <begin position="64"/>
        <end position="83"/>
    </location>
</feature>
<reference evidence="3" key="1">
    <citation type="journal article" date="2017" name="Proc. Natl. Acad. Sci. U.S.A.">
        <title>Simulation of Deepwater Horizon oil plume reveals substrate specialization within a complex community of hydrocarbon-degraders.</title>
        <authorList>
            <person name="Hu P."/>
            <person name="Dubinsky E.A."/>
            <person name="Probst A.J."/>
            <person name="Wang J."/>
            <person name="Sieber C.M.K."/>
            <person name="Tom L.M."/>
            <person name="Gardinali P."/>
            <person name="Banfield J.F."/>
            <person name="Atlas R.M."/>
            <person name="Andersen G.L."/>
        </authorList>
    </citation>
    <scope>NUCLEOTIDE SEQUENCE [LARGE SCALE GENOMIC DNA]</scope>
</reference>
<proteinExistence type="predicted"/>